<evidence type="ECO:0000259" key="1">
    <source>
        <dbReference type="Pfam" id="PF00561"/>
    </source>
</evidence>
<keyword evidence="3" id="KW-1185">Reference proteome</keyword>
<dbReference type="RefSeq" id="WP_379653399.1">
    <property type="nucleotide sequence ID" value="NZ_JBHTMB010000331.1"/>
</dbReference>
<feature type="domain" description="AB hydrolase-1" evidence="1">
    <location>
        <begin position="32"/>
        <end position="272"/>
    </location>
</feature>
<dbReference type="InterPro" id="IPR000073">
    <property type="entry name" value="AB_hydrolase_1"/>
</dbReference>
<accession>A0ABW3VUU7</accession>
<proteinExistence type="predicted"/>
<dbReference type="Pfam" id="PF00561">
    <property type="entry name" value="Abhydrolase_1"/>
    <property type="match status" value="1"/>
</dbReference>
<name>A0ABW3VUU7_9PSEU</name>
<dbReference type="Proteomes" id="UP001597182">
    <property type="component" value="Unassembled WGS sequence"/>
</dbReference>
<organism evidence="2 3">
    <name type="scientific">Pseudonocardia benzenivorans</name>
    <dbReference type="NCBI Taxonomy" id="228005"/>
    <lineage>
        <taxon>Bacteria</taxon>
        <taxon>Bacillati</taxon>
        <taxon>Actinomycetota</taxon>
        <taxon>Actinomycetes</taxon>
        <taxon>Pseudonocardiales</taxon>
        <taxon>Pseudonocardiaceae</taxon>
        <taxon>Pseudonocardia</taxon>
    </lineage>
</organism>
<dbReference type="InterPro" id="IPR029058">
    <property type="entry name" value="AB_hydrolase_fold"/>
</dbReference>
<dbReference type="PRINTS" id="PR00412">
    <property type="entry name" value="EPOXHYDRLASE"/>
</dbReference>
<protein>
    <submittedName>
        <fullName evidence="2">Alpha/beta fold hydrolase</fullName>
    </submittedName>
</protein>
<dbReference type="GO" id="GO:0016787">
    <property type="term" value="F:hydrolase activity"/>
    <property type="evidence" value="ECO:0007669"/>
    <property type="project" value="UniProtKB-KW"/>
</dbReference>
<comment type="caution">
    <text evidence="2">The sequence shown here is derived from an EMBL/GenBank/DDBJ whole genome shotgun (WGS) entry which is preliminary data.</text>
</comment>
<keyword evidence="2" id="KW-0378">Hydrolase</keyword>
<evidence type="ECO:0000313" key="3">
    <source>
        <dbReference type="Proteomes" id="UP001597182"/>
    </source>
</evidence>
<dbReference type="PANTHER" id="PTHR46438">
    <property type="entry name" value="ALPHA/BETA-HYDROLASES SUPERFAMILY PROTEIN"/>
    <property type="match status" value="1"/>
</dbReference>
<dbReference type="SUPFAM" id="SSF53474">
    <property type="entry name" value="alpha/beta-Hydrolases"/>
    <property type="match status" value="1"/>
</dbReference>
<dbReference type="EMBL" id="JBHTMB010000331">
    <property type="protein sequence ID" value="MFD1238061.1"/>
    <property type="molecule type" value="Genomic_DNA"/>
</dbReference>
<reference evidence="3" key="1">
    <citation type="journal article" date="2019" name="Int. J. Syst. Evol. Microbiol.">
        <title>The Global Catalogue of Microorganisms (GCM) 10K type strain sequencing project: providing services to taxonomists for standard genome sequencing and annotation.</title>
        <authorList>
            <consortium name="The Broad Institute Genomics Platform"/>
            <consortium name="The Broad Institute Genome Sequencing Center for Infectious Disease"/>
            <person name="Wu L."/>
            <person name="Ma J."/>
        </authorList>
    </citation>
    <scope>NUCLEOTIDE SEQUENCE [LARGE SCALE GENOMIC DNA]</scope>
    <source>
        <strain evidence="3">CCUG 49018</strain>
    </source>
</reference>
<gene>
    <name evidence="2" type="ORF">ACFQ34_32690</name>
</gene>
<dbReference type="PANTHER" id="PTHR46438:SF11">
    <property type="entry name" value="LIPASE-RELATED"/>
    <property type="match status" value="1"/>
</dbReference>
<dbReference type="InterPro" id="IPR000639">
    <property type="entry name" value="Epox_hydrolase-like"/>
</dbReference>
<dbReference type="Gene3D" id="3.40.50.1820">
    <property type="entry name" value="alpha/beta hydrolase"/>
    <property type="match status" value="1"/>
</dbReference>
<sequence>MTLWLDLLGADIGTIGDRYRTRVLTAGLPSAPPVLLLHGQGGSLENFRHNVAALAERYRVVAMDLLWHGRSAGPPVEPGLIPVWLDQVTDVLDTLQIGRCHLIGQSLGGWVATTLALRHPERVSGLVLTTPMGLDATDTPPDPAALAPVLKAQLAALDQLDLERVRERMQSLFADPGRNLDDEITRLRLALYSDPVVNHALREVALAYLGGRATDPYRLGPDDLARLTVPTLLYWGTANFGGSEAGEALSRILPGVSYHCAEVGHWAQYERPAEYNRTVLAFLDGLARRSDSSHQGPPGPAAPTPR</sequence>
<evidence type="ECO:0000313" key="2">
    <source>
        <dbReference type="EMBL" id="MFD1238061.1"/>
    </source>
</evidence>
<dbReference type="PRINTS" id="PR00111">
    <property type="entry name" value="ABHYDROLASE"/>
</dbReference>